<dbReference type="Gene3D" id="1.20.1050.10">
    <property type="match status" value="1"/>
</dbReference>
<dbReference type="FunFam" id="1.20.1050.10:FF:000012">
    <property type="entry name" value="Tau class glutathione S-transferase"/>
    <property type="match status" value="1"/>
</dbReference>
<dbReference type="CDD" id="cd03058">
    <property type="entry name" value="GST_N_Tau"/>
    <property type="match status" value="1"/>
</dbReference>
<accession>A0A5J4ZK03</accession>
<evidence type="ECO:0000259" key="6">
    <source>
        <dbReference type="PROSITE" id="PS50404"/>
    </source>
</evidence>
<evidence type="ECO:0000313" key="8">
    <source>
        <dbReference type="EMBL" id="KAA8518965.1"/>
    </source>
</evidence>
<dbReference type="GO" id="GO:0006749">
    <property type="term" value="P:glutathione metabolic process"/>
    <property type="evidence" value="ECO:0007669"/>
    <property type="project" value="InterPro"/>
</dbReference>
<name>A0A5J4ZK03_9ASTE</name>
<dbReference type="Pfam" id="PF00043">
    <property type="entry name" value="GST_C"/>
    <property type="match status" value="1"/>
</dbReference>
<dbReference type="CDD" id="cd03185">
    <property type="entry name" value="GST_C_Tau"/>
    <property type="match status" value="1"/>
</dbReference>
<dbReference type="EC" id="2.5.1.18" evidence="2"/>
<dbReference type="InterPro" id="IPR036282">
    <property type="entry name" value="Glutathione-S-Trfase_C_sf"/>
</dbReference>
<evidence type="ECO:0000256" key="5">
    <source>
        <dbReference type="ARBA" id="ARBA00071370"/>
    </source>
</evidence>
<evidence type="ECO:0000259" key="7">
    <source>
        <dbReference type="PROSITE" id="PS50405"/>
    </source>
</evidence>
<gene>
    <name evidence="8" type="ORF">F0562_016261</name>
</gene>
<dbReference type="GO" id="GO:0004364">
    <property type="term" value="F:glutathione transferase activity"/>
    <property type="evidence" value="ECO:0007669"/>
    <property type="project" value="UniProtKB-EC"/>
</dbReference>
<dbReference type="Proteomes" id="UP000325577">
    <property type="component" value="Linkage Group LG7"/>
</dbReference>
<dbReference type="GO" id="GO:0005737">
    <property type="term" value="C:cytoplasm"/>
    <property type="evidence" value="ECO:0007669"/>
    <property type="project" value="TreeGrafter"/>
</dbReference>
<keyword evidence="3" id="KW-0808">Transferase</keyword>
<dbReference type="Pfam" id="PF02798">
    <property type="entry name" value="GST_N"/>
    <property type="match status" value="1"/>
</dbReference>
<dbReference type="SUPFAM" id="SSF52833">
    <property type="entry name" value="Thioredoxin-like"/>
    <property type="match status" value="1"/>
</dbReference>
<dbReference type="InterPro" id="IPR045073">
    <property type="entry name" value="Omega/Tau-like"/>
</dbReference>
<dbReference type="PANTHER" id="PTHR11260">
    <property type="entry name" value="GLUTATHIONE S-TRANSFERASE, GST, SUPERFAMILY, GST DOMAIN CONTAINING"/>
    <property type="match status" value="1"/>
</dbReference>
<feature type="domain" description="GST C-terminal" evidence="7">
    <location>
        <begin position="87"/>
        <end position="211"/>
    </location>
</feature>
<dbReference type="SFLD" id="SFLDS00019">
    <property type="entry name" value="Glutathione_Transferase_(cytos"/>
    <property type="match status" value="1"/>
</dbReference>
<dbReference type="SFLD" id="SFLDG00358">
    <property type="entry name" value="Main_(cytGST)"/>
    <property type="match status" value="1"/>
</dbReference>
<evidence type="ECO:0000256" key="3">
    <source>
        <dbReference type="ARBA" id="ARBA00022679"/>
    </source>
</evidence>
<keyword evidence="9" id="KW-1185">Reference proteome</keyword>
<comment type="catalytic activity">
    <reaction evidence="4">
        <text>RX + glutathione = an S-substituted glutathione + a halide anion + H(+)</text>
        <dbReference type="Rhea" id="RHEA:16437"/>
        <dbReference type="ChEBI" id="CHEBI:15378"/>
        <dbReference type="ChEBI" id="CHEBI:16042"/>
        <dbReference type="ChEBI" id="CHEBI:17792"/>
        <dbReference type="ChEBI" id="CHEBI:57925"/>
        <dbReference type="ChEBI" id="CHEBI:90779"/>
        <dbReference type="EC" id="2.5.1.18"/>
    </reaction>
</comment>
<dbReference type="InterPro" id="IPR045074">
    <property type="entry name" value="GST_C_Tau"/>
</dbReference>
<evidence type="ECO:0000313" key="9">
    <source>
        <dbReference type="Proteomes" id="UP000325577"/>
    </source>
</evidence>
<comment type="similarity">
    <text evidence="1">Belongs to the GST superfamily. HSP26 family.</text>
</comment>
<protein>
    <recommendedName>
        <fullName evidence="5">Probable glutathione S-transferase</fullName>
        <ecNumber evidence="2">2.5.1.18</ecNumber>
    </recommendedName>
</protein>
<dbReference type="SFLD" id="SFLDG01152">
    <property type="entry name" value="Main.3:_Omega-_and_Tau-like"/>
    <property type="match status" value="1"/>
</dbReference>
<dbReference type="Gene3D" id="3.40.30.10">
    <property type="entry name" value="Glutaredoxin"/>
    <property type="match status" value="1"/>
</dbReference>
<dbReference type="InterPro" id="IPR004046">
    <property type="entry name" value="GST_C"/>
</dbReference>
<dbReference type="SUPFAM" id="SSF47616">
    <property type="entry name" value="GST C-terminal domain-like"/>
    <property type="match status" value="1"/>
</dbReference>
<evidence type="ECO:0000256" key="1">
    <source>
        <dbReference type="ARBA" id="ARBA00009929"/>
    </source>
</evidence>
<evidence type="ECO:0000256" key="2">
    <source>
        <dbReference type="ARBA" id="ARBA00012452"/>
    </source>
</evidence>
<dbReference type="PROSITE" id="PS50405">
    <property type="entry name" value="GST_CTER"/>
    <property type="match status" value="1"/>
</dbReference>
<organism evidence="8 9">
    <name type="scientific">Nyssa sinensis</name>
    <dbReference type="NCBI Taxonomy" id="561372"/>
    <lineage>
        <taxon>Eukaryota</taxon>
        <taxon>Viridiplantae</taxon>
        <taxon>Streptophyta</taxon>
        <taxon>Embryophyta</taxon>
        <taxon>Tracheophyta</taxon>
        <taxon>Spermatophyta</taxon>
        <taxon>Magnoliopsida</taxon>
        <taxon>eudicotyledons</taxon>
        <taxon>Gunneridae</taxon>
        <taxon>Pentapetalae</taxon>
        <taxon>asterids</taxon>
        <taxon>Cornales</taxon>
        <taxon>Nyssaceae</taxon>
        <taxon>Nyssa</taxon>
    </lineage>
</organism>
<evidence type="ECO:0000256" key="4">
    <source>
        <dbReference type="ARBA" id="ARBA00047960"/>
    </source>
</evidence>
<sequence>MAEEVKLFGIWESAFSCRVQIALKLKGINYEYIEEDLHNKSDLLLKYNPVHKKVPVLLHNGKPILESLVIIEYIDETWKDTPILPQDPRQRAMARFWAKFIDEKCFPALSRVCWNKEEEAREEAREHMKTLENELKDKKFFGGDNIGLVDIVANVIGFWLGVVEEAVGVEVLTEKEFPVLCKWIDAYVNCSVIKENLPPRDKLVSFFRAHFSK</sequence>
<dbReference type="InterPro" id="IPR010987">
    <property type="entry name" value="Glutathione-S-Trfase_C-like"/>
</dbReference>
<dbReference type="InterPro" id="IPR004045">
    <property type="entry name" value="Glutathione_S-Trfase_N"/>
</dbReference>
<dbReference type="OrthoDB" id="4951845at2759"/>
<feature type="domain" description="GST N-terminal" evidence="6">
    <location>
        <begin position="3"/>
        <end position="82"/>
    </location>
</feature>
<dbReference type="FunFam" id="3.40.30.10:FF:000014">
    <property type="entry name" value="Tau class glutathione S-transferase"/>
    <property type="match status" value="1"/>
</dbReference>
<dbReference type="InterPro" id="IPR036249">
    <property type="entry name" value="Thioredoxin-like_sf"/>
</dbReference>
<proteinExistence type="inferred from homology"/>
<dbReference type="PANTHER" id="PTHR11260:SF676">
    <property type="entry name" value="GLUTATHIONE S-TRANSFERASE U8"/>
    <property type="match status" value="1"/>
</dbReference>
<dbReference type="PROSITE" id="PS50404">
    <property type="entry name" value="GST_NTER"/>
    <property type="match status" value="1"/>
</dbReference>
<reference evidence="8 9" key="1">
    <citation type="submission" date="2019-09" db="EMBL/GenBank/DDBJ databases">
        <title>A chromosome-level genome assembly of the Chinese tupelo Nyssa sinensis.</title>
        <authorList>
            <person name="Yang X."/>
            <person name="Kang M."/>
            <person name="Yang Y."/>
            <person name="Xiong H."/>
            <person name="Wang M."/>
            <person name="Zhang Z."/>
            <person name="Wang Z."/>
            <person name="Wu H."/>
            <person name="Ma T."/>
            <person name="Liu J."/>
            <person name="Xi Z."/>
        </authorList>
    </citation>
    <scope>NUCLEOTIDE SEQUENCE [LARGE SCALE GENOMIC DNA]</scope>
    <source>
        <strain evidence="8">J267</strain>
        <tissue evidence="8">Leaf</tissue>
    </source>
</reference>
<dbReference type="AlphaFoldDB" id="A0A5J4ZK03"/>
<dbReference type="EMBL" id="CM018050">
    <property type="protein sequence ID" value="KAA8518965.1"/>
    <property type="molecule type" value="Genomic_DNA"/>
</dbReference>
<dbReference type="InterPro" id="IPR040079">
    <property type="entry name" value="Glutathione_S-Trfase"/>
</dbReference>